<evidence type="ECO:0000256" key="5">
    <source>
        <dbReference type="ARBA" id="ARBA00022741"/>
    </source>
</evidence>
<keyword evidence="3" id="KW-0808">Transferase</keyword>
<dbReference type="GO" id="GO:0004674">
    <property type="term" value="F:protein serine/threonine kinase activity"/>
    <property type="evidence" value="ECO:0007669"/>
    <property type="project" value="UniProtKB-EC"/>
</dbReference>
<evidence type="ECO:0000256" key="4">
    <source>
        <dbReference type="ARBA" id="ARBA00022723"/>
    </source>
</evidence>
<dbReference type="Pfam" id="PF00786">
    <property type="entry name" value="PBD"/>
    <property type="match status" value="1"/>
</dbReference>
<dbReference type="AlphaFoldDB" id="A0A7S4I1T9"/>
<evidence type="ECO:0000313" key="12">
    <source>
        <dbReference type="EMBL" id="CAE2216053.1"/>
    </source>
</evidence>
<dbReference type="Gene3D" id="3.90.810.10">
    <property type="entry name" value="CRIB domain"/>
    <property type="match status" value="1"/>
</dbReference>
<dbReference type="InterPro" id="IPR000719">
    <property type="entry name" value="Prot_kinase_dom"/>
</dbReference>
<evidence type="ECO:0008006" key="13">
    <source>
        <dbReference type="Google" id="ProtNLM"/>
    </source>
</evidence>
<dbReference type="PROSITE" id="PS50011">
    <property type="entry name" value="PROTEIN_KINASE_DOM"/>
    <property type="match status" value="1"/>
</dbReference>
<dbReference type="SMART" id="SM00233">
    <property type="entry name" value="PH"/>
    <property type="match status" value="1"/>
</dbReference>
<dbReference type="SUPFAM" id="SSF56112">
    <property type="entry name" value="Protein kinase-like (PK-like)"/>
    <property type="match status" value="1"/>
</dbReference>
<dbReference type="PANTHER" id="PTHR45832:SF22">
    <property type="entry name" value="SERINE_THREONINE-PROTEIN KINASE SAMKA-RELATED"/>
    <property type="match status" value="1"/>
</dbReference>
<evidence type="ECO:0000256" key="2">
    <source>
        <dbReference type="ARBA" id="ARBA00008874"/>
    </source>
</evidence>
<dbReference type="InterPro" id="IPR000095">
    <property type="entry name" value="CRIB_dom"/>
</dbReference>
<evidence type="ECO:0000259" key="10">
    <source>
        <dbReference type="PROSITE" id="PS50003"/>
    </source>
</evidence>
<dbReference type="CDD" id="cd06614">
    <property type="entry name" value="STKc_PAK"/>
    <property type="match status" value="1"/>
</dbReference>
<comment type="cofactor">
    <cofactor evidence="1">
        <name>Mg(2+)</name>
        <dbReference type="ChEBI" id="CHEBI:18420"/>
    </cofactor>
</comment>
<evidence type="ECO:0000256" key="3">
    <source>
        <dbReference type="ARBA" id="ARBA00022679"/>
    </source>
</evidence>
<dbReference type="InterPro" id="IPR008271">
    <property type="entry name" value="Ser/Thr_kinase_AS"/>
</dbReference>
<feature type="domain" description="Protein kinase" evidence="11">
    <location>
        <begin position="211"/>
        <end position="464"/>
    </location>
</feature>
<comment type="catalytic activity">
    <reaction evidence="8">
        <text>L-threonyl-[protein] + ATP = O-phospho-L-threonyl-[protein] + ADP + H(+)</text>
        <dbReference type="Rhea" id="RHEA:46608"/>
        <dbReference type="Rhea" id="RHEA-COMP:11060"/>
        <dbReference type="Rhea" id="RHEA-COMP:11605"/>
        <dbReference type="ChEBI" id="CHEBI:15378"/>
        <dbReference type="ChEBI" id="CHEBI:30013"/>
        <dbReference type="ChEBI" id="CHEBI:30616"/>
        <dbReference type="ChEBI" id="CHEBI:61977"/>
        <dbReference type="ChEBI" id="CHEBI:456216"/>
        <dbReference type="EC" id="2.7.11.1"/>
    </reaction>
</comment>
<dbReference type="InterPro" id="IPR001849">
    <property type="entry name" value="PH_domain"/>
</dbReference>
<evidence type="ECO:0000256" key="1">
    <source>
        <dbReference type="ARBA" id="ARBA00001946"/>
    </source>
</evidence>
<evidence type="ECO:0000256" key="8">
    <source>
        <dbReference type="ARBA" id="ARBA00047899"/>
    </source>
</evidence>
<dbReference type="Gene3D" id="2.30.29.30">
    <property type="entry name" value="Pleckstrin-homology domain (PH domain)/Phosphotyrosine-binding domain (PTB)"/>
    <property type="match status" value="1"/>
</dbReference>
<evidence type="ECO:0000256" key="7">
    <source>
        <dbReference type="ARBA" id="ARBA00022842"/>
    </source>
</evidence>
<dbReference type="SUPFAM" id="SSF50729">
    <property type="entry name" value="PH domain-like"/>
    <property type="match status" value="1"/>
</dbReference>
<dbReference type="InterPro" id="IPR011009">
    <property type="entry name" value="Kinase-like_dom_sf"/>
</dbReference>
<evidence type="ECO:0000256" key="6">
    <source>
        <dbReference type="ARBA" id="ARBA00022840"/>
    </source>
</evidence>
<dbReference type="PANTHER" id="PTHR45832">
    <property type="entry name" value="SERINE/THREONINE-PROTEIN KINASE SAMKA-RELATED-RELATED"/>
    <property type="match status" value="1"/>
</dbReference>
<dbReference type="EMBL" id="HBKP01010247">
    <property type="protein sequence ID" value="CAE2216053.1"/>
    <property type="molecule type" value="Transcribed_RNA"/>
</dbReference>
<dbReference type="Pfam" id="PF00169">
    <property type="entry name" value="PH"/>
    <property type="match status" value="1"/>
</dbReference>
<gene>
    <name evidence="12" type="ORF">VSP0166_LOCUS7219</name>
</gene>
<dbReference type="InterPro" id="IPR051931">
    <property type="entry name" value="PAK3-like"/>
</dbReference>
<evidence type="ECO:0000256" key="9">
    <source>
        <dbReference type="ARBA" id="ARBA00048679"/>
    </source>
</evidence>
<dbReference type="FunFam" id="1.10.510.10:FF:000768">
    <property type="entry name" value="Non-specific serine/threonine protein kinase"/>
    <property type="match status" value="1"/>
</dbReference>
<dbReference type="SMART" id="SM00220">
    <property type="entry name" value="S_TKc"/>
    <property type="match status" value="1"/>
</dbReference>
<keyword evidence="5" id="KW-0547">Nucleotide-binding</keyword>
<dbReference type="GO" id="GO:0046872">
    <property type="term" value="F:metal ion binding"/>
    <property type="evidence" value="ECO:0007669"/>
    <property type="project" value="UniProtKB-KW"/>
</dbReference>
<feature type="domain" description="PH" evidence="10">
    <location>
        <begin position="18"/>
        <end position="111"/>
    </location>
</feature>
<dbReference type="Pfam" id="PF00069">
    <property type="entry name" value="Pkinase"/>
    <property type="match status" value="1"/>
</dbReference>
<dbReference type="SMART" id="SM00285">
    <property type="entry name" value="PBD"/>
    <property type="match status" value="1"/>
</dbReference>
<sequence>MSLPKDSALLKNKNLWSNPDKEGLLKKMGAVNKAFKKRYFVLQGPNLFYFKKKGAPPLNSISIVDCFVEATPGDATEFTLRSLHFDRVFRLRVEDPAQRIDWIEAISNSISNSCAPISAPQEVQHNFHVSFDPDQGYSGLPDDWKALLLSSNLSQEEVLQNQDAVLGVLNTQMNFIQDQNNPRQSIEMPDSGPESMTLHDLVIHEDPTKTFINLKAIGSGAAGEVFEATNKKTKQKVAVKRMKLTTDILKMLPAEISIMKQSSHPSIVSYIGSYLIGKEYIWVVMELMSGGCLTDIVQESTLKMSENLIAQVMRQTLQGLDYIHSSHIIHRDIKSDNVLIGSKGEIKIADFGYAAQLIKSARVRQTVCGTPYWMAPELIQGKDYNQKVDIWSLGVMMIECAENEPPYFDEDPIRALFRITTEGIPPLKEPNKWSDNFKDFLQQTVVQDPQYRPSAAELLEHPFIKNASNDYSELIKLAKKTKLNRKAALDQALGF</sequence>
<dbReference type="Gene3D" id="1.10.510.10">
    <property type="entry name" value="Transferase(Phosphotransferase) domain 1"/>
    <property type="match status" value="1"/>
</dbReference>
<comment type="catalytic activity">
    <reaction evidence="9">
        <text>L-seryl-[protein] + ATP = O-phospho-L-seryl-[protein] + ADP + H(+)</text>
        <dbReference type="Rhea" id="RHEA:17989"/>
        <dbReference type="Rhea" id="RHEA-COMP:9863"/>
        <dbReference type="Rhea" id="RHEA-COMP:11604"/>
        <dbReference type="ChEBI" id="CHEBI:15378"/>
        <dbReference type="ChEBI" id="CHEBI:29999"/>
        <dbReference type="ChEBI" id="CHEBI:30616"/>
        <dbReference type="ChEBI" id="CHEBI:83421"/>
        <dbReference type="ChEBI" id="CHEBI:456216"/>
        <dbReference type="EC" id="2.7.11.1"/>
    </reaction>
</comment>
<dbReference type="PROSITE" id="PS50003">
    <property type="entry name" value="PH_DOMAIN"/>
    <property type="match status" value="1"/>
</dbReference>
<dbReference type="GO" id="GO:0005524">
    <property type="term" value="F:ATP binding"/>
    <property type="evidence" value="ECO:0007669"/>
    <property type="project" value="UniProtKB-KW"/>
</dbReference>
<dbReference type="InterPro" id="IPR036936">
    <property type="entry name" value="CRIB_dom_sf"/>
</dbReference>
<keyword evidence="4" id="KW-0479">Metal-binding</keyword>
<evidence type="ECO:0000259" key="11">
    <source>
        <dbReference type="PROSITE" id="PS50011"/>
    </source>
</evidence>
<name>A0A7S4I1T9_9EUKA</name>
<comment type="similarity">
    <text evidence="2">Belongs to the protein kinase superfamily. STE Ser/Thr protein kinase family. STE20 subfamily.</text>
</comment>
<proteinExistence type="inferred from homology"/>
<keyword evidence="6" id="KW-0067">ATP-binding</keyword>
<keyword evidence="7" id="KW-0460">Magnesium</keyword>
<dbReference type="InterPro" id="IPR011993">
    <property type="entry name" value="PH-like_dom_sf"/>
</dbReference>
<accession>A0A7S4I1T9</accession>
<organism evidence="12">
    <name type="scientific">Vannella robusta</name>
    <dbReference type="NCBI Taxonomy" id="1487602"/>
    <lineage>
        <taxon>Eukaryota</taxon>
        <taxon>Amoebozoa</taxon>
        <taxon>Discosea</taxon>
        <taxon>Flabellinia</taxon>
        <taxon>Vannellidae</taxon>
        <taxon>Vannella</taxon>
    </lineage>
</organism>
<dbReference type="PROSITE" id="PS00108">
    <property type="entry name" value="PROTEIN_KINASE_ST"/>
    <property type="match status" value="1"/>
</dbReference>
<protein>
    <recommendedName>
        <fullName evidence="13">Non-specific serine/threonine protein kinase</fullName>
    </recommendedName>
</protein>
<reference evidence="12" key="1">
    <citation type="submission" date="2021-01" db="EMBL/GenBank/DDBJ databases">
        <authorList>
            <person name="Corre E."/>
            <person name="Pelletier E."/>
            <person name="Niang G."/>
            <person name="Scheremetjew M."/>
            <person name="Finn R."/>
            <person name="Kale V."/>
            <person name="Holt S."/>
            <person name="Cochrane G."/>
            <person name="Meng A."/>
            <person name="Brown T."/>
            <person name="Cohen L."/>
        </authorList>
    </citation>
    <scope>NUCLEOTIDE SEQUENCE</scope>
    <source>
        <strain evidence="12">DIVA3 518/3/11/1/6</strain>
    </source>
</reference>